<name>A0ABT4RUL6_9ACTN</name>
<feature type="domain" description="RNA polymerase sigma-70 region 2" evidence="6">
    <location>
        <begin position="22"/>
        <end position="92"/>
    </location>
</feature>
<dbReference type="SUPFAM" id="SSF88659">
    <property type="entry name" value="Sigma3 and sigma4 domains of RNA polymerase sigma factors"/>
    <property type="match status" value="2"/>
</dbReference>
<reference evidence="8" key="1">
    <citation type="submission" date="2022-10" db="EMBL/GenBank/DDBJ databases">
        <title>The WGS of Solirubrobacter sp. CPCC 204708.</title>
        <authorList>
            <person name="Jiang Z."/>
        </authorList>
    </citation>
    <scope>NUCLEOTIDE SEQUENCE</scope>
    <source>
        <strain evidence="8">CPCC 204708</strain>
    </source>
</reference>
<dbReference type="InterPro" id="IPR013324">
    <property type="entry name" value="RNA_pol_sigma_r3/r4-like"/>
</dbReference>
<dbReference type="InterPro" id="IPR036388">
    <property type="entry name" value="WH-like_DNA-bd_sf"/>
</dbReference>
<evidence type="ECO:0000259" key="7">
    <source>
        <dbReference type="Pfam" id="PF04545"/>
    </source>
</evidence>
<dbReference type="SUPFAM" id="SSF88946">
    <property type="entry name" value="Sigma2 domain of RNA polymerase sigma factors"/>
    <property type="match status" value="1"/>
</dbReference>
<feature type="domain" description="RNA polymerase sigma-70 region 4" evidence="7">
    <location>
        <begin position="193"/>
        <end position="237"/>
    </location>
</feature>
<accession>A0ABT4RUL6</accession>
<dbReference type="InterPro" id="IPR014322">
    <property type="entry name" value="RNA_pol_sigma-B/F/G"/>
</dbReference>
<keyword evidence="3" id="KW-0238">DNA-binding</keyword>
<dbReference type="EMBL" id="JAPCID010000081">
    <property type="protein sequence ID" value="MDA0142287.1"/>
    <property type="molecule type" value="Genomic_DNA"/>
</dbReference>
<protein>
    <submittedName>
        <fullName evidence="8">SigB/SigF/SigG family RNA polymerase sigma factor</fullName>
    </submittedName>
</protein>
<keyword evidence="4" id="KW-0804">Transcription</keyword>
<dbReference type="Gene3D" id="1.20.120.1810">
    <property type="match status" value="1"/>
</dbReference>
<keyword evidence="1" id="KW-0805">Transcription regulation</keyword>
<evidence type="ECO:0000259" key="5">
    <source>
        <dbReference type="Pfam" id="PF04539"/>
    </source>
</evidence>
<dbReference type="PRINTS" id="PR00046">
    <property type="entry name" value="SIGMA70FCT"/>
</dbReference>
<evidence type="ECO:0000256" key="4">
    <source>
        <dbReference type="ARBA" id="ARBA00023163"/>
    </source>
</evidence>
<dbReference type="Pfam" id="PF04545">
    <property type="entry name" value="Sigma70_r4"/>
    <property type="match status" value="1"/>
</dbReference>
<gene>
    <name evidence="8" type="ORF">OJ962_32690</name>
</gene>
<evidence type="ECO:0000259" key="6">
    <source>
        <dbReference type="Pfam" id="PF04542"/>
    </source>
</evidence>
<dbReference type="PANTHER" id="PTHR30385:SF4">
    <property type="entry name" value="RNA POLYMERASE SIGMA-E FACTOR"/>
    <property type="match status" value="1"/>
</dbReference>
<comment type="caution">
    <text evidence="8">The sequence shown here is derived from an EMBL/GenBank/DDBJ whole genome shotgun (WGS) entry which is preliminary data.</text>
</comment>
<sequence>MRFTGDLWRRAREGDGHARARLIEMHMPLARSLAVQYRHAREPLDDLCQVANLGLVKAVDRYDPARGIAFTSFAVPTILGELKRHFRDRTWTIHVSRGTQEAIARVEKVSEEMRAQLGRYPSVGEVADATGMSVEEVTEARLAEGASRLASLDAPVATRDEAADGGLADLLGRDDEGLHRVEDAVWIEQLAGSLTPRQREVLRLRFVEDLVQREIAERVGLSQMHVSRILRDTLAQLADAA</sequence>
<dbReference type="InterPro" id="IPR000943">
    <property type="entry name" value="RNA_pol_sigma70"/>
</dbReference>
<dbReference type="NCBIfam" id="TIGR02937">
    <property type="entry name" value="sigma70-ECF"/>
    <property type="match status" value="1"/>
</dbReference>
<dbReference type="InterPro" id="IPR007624">
    <property type="entry name" value="RNA_pol_sigma70_r3"/>
</dbReference>
<dbReference type="InterPro" id="IPR007630">
    <property type="entry name" value="RNA_pol_sigma70_r4"/>
</dbReference>
<dbReference type="InterPro" id="IPR014284">
    <property type="entry name" value="RNA_pol_sigma-70_dom"/>
</dbReference>
<dbReference type="Pfam" id="PF04539">
    <property type="entry name" value="Sigma70_r3"/>
    <property type="match status" value="1"/>
</dbReference>
<dbReference type="InterPro" id="IPR013325">
    <property type="entry name" value="RNA_pol_sigma_r2"/>
</dbReference>
<dbReference type="Proteomes" id="UP001147700">
    <property type="component" value="Unassembled WGS sequence"/>
</dbReference>
<keyword evidence="9" id="KW-1185">Reference proteome</keyword>
<organism evidence="8 9">
    <name type="scientific">Solirubrobacter deserti</name>
    <dbReference type="NCBI Taxonomy" id="2282478"/>
    <lineage>
        <taxon>Bacteria</taxon>
        <taxon>Bacillati</taxon>
        <taxon>Actinomycetota</taxon>
        <taxon>Thermoleophilia</taxon>
        <taxon>Solirubrobacterales</taxon>
        <taxon>Solirubrobacteraceae</taxon>
        <taxon>Solirubrobacter</taxon>
    </lineage>
</organism>
<evidence type="ECO:0000256" key="1">
    <source>
        <dbReference type="ARBA" id="ARBA00023015"/>
    </source>
</evidence>
<dbReference type="Pfam" id="PF04542">
    <property type="entry name" value="Sigma70_r2"/>
    <property type="match status" value="1"/>
</dbReference>
<proteinExistence type="predicted"/>
<dbReference type="RefSeq" id="WP_202955549.1">
    <property type="nucleotide sequence ID" value="NZ_JAPCID010000081.1"/>
</dbReference>
<evidence type="ECO:0000256" key="3">
    <source>
        <dbReference type="ARBA" id="ARBA00023125"/>
    </source>
</evidence>
<evidence type="ECO:0000313" key="9">
    <source>
        <dbReference type="Proteomes" id="UP001147700"/>
    </source>
</evidence>
<dbReference type="NCBIfam" id="TIGR02980">
    <property type="entry name" value="SigBFG"/>
    <property type="match status" value="1"/>
</dbReference>
<feature type="domain" description="RNA polymerase sigma-70 region 3" evidence="5">
    <location>
        <begin position="101"/>
        <end position="167"/>
    </location>
</feature>
<evidence type="ECO:0000256" key="2">
    <source>
        <dbReference type="ARBA" id="ARBA00023082"/>
    </source>
</evidence>
<dbReference type="InterPro" id="IPR007627">
    <property type="entry name" value="RNA_pol_sigma70_r2"/>
</dbReference>
<dbReference type="Gene3D" id="1.10.10.10">
    <property type="entry name" value="Winged helix-like DNA-binding domain superfamily/Winged helix DNA-binding domain"/>
    <property type="match status" value="2"/>
</dbReference>
<dbReference type="PANTHER" id="PTHR30385">
    <property type="entry name" value="SIGMA FACTOR F FLAGELLAR"/>
    <property type="match status" value="1"/>
</dbReference>
<evidence type="ECO:0000313" key="8">
    <source>
        <dbReference type="EMBL" id="MDA0142287.1"/>
    </source>
</evidence>
<dbReference type="CDD" id="cd06171">
    <property type="entry name" value="Sigma70_r4"/>
    <property type="match status" value="1"/>
</dbReference>
<keyword evidence="2" id="KW-0731">Sigma factor</keyword>